<dbReference type="AlphaFoldDB" id="A0A9R1E5Q3"/>
<evidence type="ECO:0000256" key="6">
    <source>
        <dbReference type="SAM" id="MobiDB-lite"/>
    </source>
</evidence>
<reference evidence="7" key="2">
    <citation type="submission" date="2020-03" db="EMBL/GenBank/DDBJ databases">
        <title>The second near-complete assembly of the hexaploid bread wheat (Triticum aestivum) genome.</title>
        <authorList>
            <person name="Zimin A.V."/>
            <person name="Puiu D."/>
            <person name="Shumante A."/>
            <person name="Alonge M."/>
            <person name="Salzberg S.L."/>
        </authorList>
    </citation>
    <scope>NUCLEOTIDE SEQUENCE</scope>
    <source>
        <tissue evidence="7">Leaf</tissue>
    </source>
</reference>
<name>A0A9R1E5Q3_WHEAT</name>
<accession>A0A9R1E5Q3</accession>
<sequence length="283" mass="30839">MCPGTGKSHIVLPRAAPSYAGSKRTLAVYDPAAAQQRADAARLSADAGALVPSLVGVAGEPIKAVPLAASAPKVRAEPPGIRAPNGLLPYLRLRVDLPVHFIDEKTVTATDVDPQQNRFRLPIDGVMRNLRPVLSHLDHQAANLVHVEPPRPRLPKLPKVPGEKTKKRRGREHGGLPVLVIERDAGIRELQLTRWESSGVCIIKGEGYMDFINNCGFSVGDVVEIWAFKQKAMRLFGVDIYEEGYQESPLYVLFIKKGHMLPAPRALVVSDGGEEETAQEHAP</sequence>
<dbReference type="Gramene" id="TraesMAC2A03G00791240.1">
    <property type="protein sequence ID" value="TraesMAC2A03G00791240.1.CDS1"/>
    <property type="gene ID" value="TraesMAC2A03G00791240"/>
</dbReference>
<keyword evidence="3" id="KW-0238">DNA-binding</keyword>
<keyword evidence="4" id="KW-0804">Transcription</keyword>
<organism evidence="7">
    <name type="scientific">Triticum aestivum</name>
    <name type="common">Wheat</name>
    <dbReference type="NCBI Taxonomy" id="4565"/>
    <lineage>
        <taxon>Eukaryota</taxon>
        <taxon>Viridiplantae</taxon>
        <taxon>Streptophyta</taxon>
        <taxon>Embryophyta</taxon>
        <taxon>Tracheophyta</taxon>
        <taxon>Spermatophyta</taxon>
        <taxon>Magnoliopsida</taxon>
        <taxon>Liliopsida</taxon>
        <taxon>Poales</taxon>
        <taxon>Poaceae</taxon>
        <taxon>BOP clade</taxon>
        <taxon>Pooideae</taxon>
        <taxon>Triticodae</taxon>
        <taxon>Triticeae</taxon>
        <taxon>Triticinae</taxon>
        <taxon>Triticum</taxon>
    </lineage>
</organism>
<keyword evidence="5" id="KW-0539">Nucleus</keyword>
<comment type="subcellular location">
    <subcellularLocation>
        <location evidence="1">Nucleus</location>
    </subcellularLocation>
</comment>
<dbReference type="GO" id="GO:0003677">
    <property type="term" value="F:DNA binding"/>
    <property type="evidence" value="ECO:0007669"/>
    <property type="project" value="UniProtKB-KW"/>
</dbReference>
<feature type="region of interest" description="Disordered" evidence="6">
    <location>
        <begin position="152"/>
        <end position="171"/>
    </location>
</feature>
<dbReference type="PANTHER" id="PTHR34397">
    <property type="entry name" value="OS05G0237600 PROTEIN"/>
    <property type="match status" value="1"/>
</dbReference>
<dbReference type="PANTHER" id="PTHR34397:SF28">
    <property type="entry name" value="TF-B3 DOMAIN-CONTAINING PROTEIN"/>
    <property type="match status" value="1"/>
</dbReference>
<dbReference type="Gramene" id="TraesNOR2A03G00802100.1">
    <property type="protein sequence ID" value="TraesNOR2A03G00802100.1.CDS1"/>
    <property type="gene ID" value="TraesNOR2A03G00802100"/>
</dbReference>
<reference evidence="7" key="1">
    <citation type="journal article" date="2017" name="Gigascience">
        <title>The first near-complete assembly of the hexaploid bread wheat genome, Triticum aestivum.</title>
        <authorList>
            <person name="Zimin A.V."/>
            <person name="Puiu D."/>
            <person name="Hall R."/>
            <person name="Kingan S."/>
            <person name="Clavijo B.J."/>
            <person name="Salzberg S.L."/>
        </authorList>
    </citation>
    <scope>NUCLEOTIDE SEQUENCE</scope>
    <source>
        <tissue evidence="7">Leaf</tissue>
    </source>
</reference>
<gene>
    <name evidence="7" type="ORF">CFC21_019580</name>
</gene>
<evidence type="ECO:0000256" key="2">
    <source>
        <dbReference type="ARBA" id="ARBA00023015"/>
    </source>
</evidence>
<dbReference type="EMBL" id="CM022214">
    <property type="protein sequence ID" value="KAF7004343.1"/>
    <property type="molecule type" value="Genomic_DNA"/>
</dbReference>
<evidence type="ECO:0000256" key="1">
    <source>
        <dbReference type="ARBA" id="ARBA00004123"/>
    </source>
</evidence>
<evidence type="ECO:0000256" key="3">
    <source>
        <dbReference type="ARBA" id="ARBA00023125"/>
    </source>
</evidence>
<protein>
    <submittedName>
        <fullName evidence="7">Uncharacterized protein</fullName>
    </submittedName>
</protein>
<proteinExistence type="predicted"/>
<dbReference type="Gene3D" id="2.40.330.10">
    <property type="entry name" value="DNA-binding pseudobarrel domain"/>
    <property type="match status" value="1"/>
</dbReference>
<dbReference type="GO" id="GO:0005634">
    <property type="term" value="C:nucleus"/>
    <property type="evidence" value="ECO:0007669"/>
    <property type="project" value="UniProtKB-SubCell"/>
</dbReference>
<evidence type="ECO:0000256" key="4">
    <source>
        <dbReference type="ARBA" id="ARBA00023163"/>
    </source>
</evidence>
<evidence type="ECO:0000256" key="5">
    <source>
        <dbReference type="ARBA" id="ARBA00023242"/>
    </source>
</evidence>
<dbReference type="OrthoDB" id="680331at2759"/>
<keyword evidence="2" id="KW-0805">Transcription regulation</keyword>
<evidence type="ECO:0000313" key="7">
    <source>
        <dbReference type="EMBL" id="KAF7004343.1"/>
    </source>
</evidence>
<dbReference type="Proteomes" id="UP000815260">
    <property type="component" value="Chromosome 2A"/>
</dbReference>
<comment type="caution">
    <text evidence="7">The sequence shown here is derived from an EMBL/GenBank/DDBJ whole genome shotgun (WGS) entry which is preliminary data.</text>
</comment>
<dbReference type="InterPro" id="IPR015300">
    <property type="entry name" value="DNA-bd_pseudobarrel_sf"/>
</dbReference>